<gene>
    <name evidence="2" type="ORF">FLACOL7796_03484</name>
</gene>
<feature type="transmembrane region" description="Helical" evidence="1">
    <location>
        <begin position="16"/>
        <end position="34"/>
    </location>
</feature>
<evidence type="ECO:0008006" key="4">
    <source>
        <dbReference type="Google" id="ProtNLM"/>
    </source>
</evidence>
<accession>A0ABM8KM29</accession>
<keyword evidence="3" id="KW-1185">Reference proteome</keyword>
<keyword evidence="1" id="KW-0472">Membrane</keyword>
<name>A0ABM8KM29_9FLAO</name>
<dbReference type="Proteomes" id="UP000474567">
    <property type="component" value="Unassembled WGS sequence"/>
</dbReference>
<evidence type="ECO:0000256" key="1">
    <source>
        <dbReference type="SAM" id="Phobius"/>
    </source>
</evidence>
<comment type="caution">
    <text evidence="2">The sequence shown here is derived from an EMBL/GenBank/DDBJ whole genome shotgun (WGS) entry which is preliminary data.</text>
</comment>
<dbReference type="EMBL" id="CADCST010000107">
    <property type="protein sequence ID" value="CAA9200862.1"/>
    <property type="molecule type" value="Genomic_DNA"/>
</dbReference>
<protein>
    <recommendedName>
        <fullName evidence="4">Vitamin K epoxide reductase domain-containing protein</fullName>
    </recommendedName>
</protein>
<feature type="transmembrane region" description="Helical" evidence="1">
    <location>
        <begin position="46"/>
        <end position="66"/>
    </location>
</feature>
<evidence type="ECO:0000313" key="2">
    <source>
        <dbReference type="EMBL" id="CAA9200862.1"/>
    </source>
</evidence>
<evidence type="ECO:0000313" key="3">
    <source>
        <dbReference type="Proteomes" id="UP000474567"/>
    </source>
</evidence>
<proteinExistence type="predicted"/>
<keyword evidence="1" id="KW-0812">Transmembrane</keyword>
<reference evidence="2 3" key="1">
    <citation type="submission" date="2020-02" db="EMBL/GenBank/DDBJ databases">
        <authorList>
            <person name="Criscuolo A."/>
        </authorList>
    </citation>
    <scope>NUCLEOTIDE SEQUENCE [LARGE SCALE GENOMIC DNA]</scope>
    <source>
        <strain evidence="2">CECT7796</strain>
    </source>
</reference>
<sequence length="75" mass="8681">MGFTTLPKLNQNTSKYIIFLTIITLFLLYLRFLIYRILTFKNFCPCGMVAALEVILLLSDSISYLINTGFIFTKM</sequence>
<keyword evidence="1" id="KW-1133">Transmembrane helix</keyword>
<organism evidence="2 3">
    <name type="scientific">Flavobacterium collinsii</name>
    <dbReference type="NCBI Taxonomy" id="1114861"/>
    <lineage>
        <taxon>Bacteria</taxon>
        <taxon>Pseudomonadati</taxon>
        <taxon>Bacteroidota</taxon>
        <taxon>Flavobacteriia</taxon>
        <taxon>Flavobacteriales</taxon>
        <taxon>Flavobacteriaceae</taxon>
        <taxon>Flavobacterium</taxon>
    </lineage>
</organism>